<evidence type="ECO:0000256" key="1">
    <source>
        <dbReference type="SAM" id="MobiDB-lite"/>
    </source>
</evidence>
<dbReference type="Proteomes" id="UP001157006">
    <property type="component" value="Chromosome 6"/>
</dbReference>
<gene>
    <name evidence="2" type="ORF">VFH_VI190400</name>
</gene>
<accession>A0AAV1BBF8</accession>
<reference evidence="2 3" key="1">
    <citation type="submission" date="2023-01" db="EMBL/GenBank/DDBJ databases">
        <authorList>
            <person name="Kreplak J."/>
        </authorList>
    </citation>
    <scope>NUCLEOTIDE SEQUENCE [LARGE SCALE GENOMIC DNA]</scope>
</reference>
<feature type="region of interest" description="Disordered" evidence="1">
    <location>
        <begin position="94"/>
        <end position="120"/>
    </location>
</feature>
<evidence type="ECO:0000313" key="3">
    <source>
        <dbReference type="Proteomes" id="UP001157006"/>
    </source>
</evidence>
<dbReference type="AlphaFoldDB" id="A0AAV1BBF8"/>
<organism evidence="2 3">
    <name type="scientific">Vicia faba</name>
    <name type="common">Broad bean</name>
    <name type="synonym">Faba vulgaris</name>
    <dbReference type="NCBI Taxonomy" id="3906"/>
    <lineage>
        <taxon>Eukaryota</taxon>
        <taxon>Viridiplantae</taxon>
        <taxon>Streptophyta</taxon>
        <taxon>Embryophyta</taxon>
        <taxon>Tracheophyta</taxon>
        <taxon>Spermatophyta</taxon>
        <taxon>Magnoliopsida</taxon>
        <taxon>eudicotyledons</taxon>
        <taxon>Gunneridae</taxon>
        <taxon>Pentapetalae</taxon>
        <taxon>rosids</taxon>
        <taxon>fabids</taxon>
        <taxon>Fabales</taxon>
        <taxon>Fabaceae</taxon>
        <taxon>Papilionoideae</taxon>
        <taxon>50 kb inversion clade</taxon>
        <taxon>NPAAA clade</taxon>
        <taxon>Hologalegina</taxon>
        <taxon>IRL clade</taxon>
        <taxon>Fabeae</taxon>
        <taxon>Vicia</taxon>
    </lineage>
</organism>
<evidence type="ECO:0000313" key="2">
    <source>
        <dbReference type="EMBL" id="CAI8619835.1"/>
    </source>
</evidence>
<sequence>MVNPTYVSRTYDTQVVRLRIHHQGHLVHNLVKLYVDGLVYEMNWDWDVELMFYMFMEDVRGFKVIDVYVEHKVEEVNIKDVILRRLMATNGEANEKVNEEANVEDSNEESETDPDFNMRSEDDEENYIDELHLGPDVGIGWTIVLLKAATKQPSRLNDISNNDSCDLDELHTLPDDDNGVRTRFDYAFELNF</sequence>
<dbReference type="EMBL" id="OX451741">
    <property type="protein sequence ID" value="CAI8619835.1"/>
    <property type="molecule type" value="Genomic_DNA"/>
</dbReference>
<keyword evidence="3" id="KW-1185">Reference proteome</keyword>
<feature type="compositionally biased region" description="Acidic residues" evidence="1">
    <location>
        <begin position="101"/>
        <end position="114"/>
    </location>
</feature>
<name>A0AAV1BBF8_VICFA</name>
<protein>
    <submittedName>
        <fullName evidence="2">Uncharacterized protein</fullName>
    </submittedName>
</protein>
<proteinExistence type="predicted"/>